<dbReference type="EMBL" id="JALAWA010000003">
    <property type="protein sequence ID" value="MCY9184287.1"/>
    <property type="molecule type" value="Genomic_DNA"/>
</dbReference>
<keyword evidence="7 9" id="KW-0057">Aromatic amino acid biosynthesis</keyword>
<accession>A0A9Q4EII6</accession>
<gene>
    <name evidence="9" type="primary">trpF</name>
    <name evidence="11" type="ORF">MOF03_06400</name>
</gene>
<dbReference type="SUPFAM" id="SSF51366">
    <property type="entry name" value="Ribulose-phoshate binding barrel"/>
    <property type="match status" value="1"/>
</dbReference>
<comment type="catalytic activity">
    <reaction evidence="1 9">
        <text>N-(5-phospho-beta-D-ribosyl)anthranilate = 1-(2-carboxyphenylamino)-1-deoxy-D-ribulose 5-phosphate</text>
        <dbReference type="Rhea" id="RHEA:21540"/>
        <dbReference type="ChEBI" id="CHEBI:18277"/>
        <dbReference type="ChEBI" id="CHEBI:58613"/>
        <dbReference type="EC" id="5.3.1.24"/>
    </reaction>
</comment>
<reference evidence="11" key="1">
    <citation type="submission" date="2022-02" db="EMBL/GenBank/DDBJ databases">
        <title>Crop Bioprotection Bacillus Genome Sequencing.</title>
        <authorList>
            <person name="Dunlap C."/>
        </authorList>
    </citation>
    <scope>NUCLEOTIDE SEQUENCE</scope>
    <source>
        <strain evidence="11">EC49O2N-C10</strain>
    </source>
</reference>
<evidence type="ECO:0000256" key="2">
    <source>
        <dbReference type="ARBA" id="ARBA00004664"/>
    </source>
</evidence>
<evidence type="ECO:0000256" key="4">
    <source>
        <dbReference type="ARBA" id="ARBA00022272"/>
    </source>
</evidence>
<dbReference type="Pfam" id="PF00697">
    <property type="entry name" value="PRAI"/>
    <property type="match status" value="1"/>
</dbReference>
<dbReference type="InterPro" id="IPR044643">
    <property type="entry name" value="TrpF_fam"/>
</dbReference>
<evidence type="ECO:0000256" key="9">
    <source>
        <dbReference type="HAMAP-Rule" id="MF_00135"/>
    </source>
</evidence>
<evidence type="ECO:0000256" key="1">
    <source>
        <dbReference type="ARBA" id="ARBA00001164"/>
    </source>
</evidence>
<evidence type="ECO:0000256" key="8">
    <source>
        <dbReference type="ARBA" id="ARBA00023235"/>
    </source>
</evidence>
<comment type="similarity">
    <text evidence="9">Belongs to the TrpF family.</text>
</comment>
<organism evidence="11 12">
    <name type="scientific">Bacillus halotolerans</name>
    <dbReference type="NCBI Taxonomy" id="260554"/>
    <lineage>
        <taxon>Bacteria</taxon>
        <taxon>Bacillati</taxon>
        <taxon>Bacillota</taxon>
        <taxon>Bacilli</taxon>
        <taxon>Bacillales</taxon>
        <taxon>Bacillaceae</taxon>
        <taxon>Bacillus</taxon>
    </lineage>
</organism>
<evidence type="ECO:0000256" key="5">
    <source>
        <dbReference type="ARBA" id="ARBA00022605"/>
    </source>
</evidence>
<dbReference type="GO" id="GO:0000162">
    <property type="term" value="P:L-tryptophan biosynthetic process"/>
    <property type="evidence" value="ECO:0007669"/>
    <property type="project" value="UniProtKB-UniRule"/>
</dbReference>
<comment type="caution">
    <text evidence="11">The sequence shown here is derived from an EMBL/GenBank/DDBJ whole genome shotgun (WGS) entry which is preliminary data.</text>
</comment>
<dbReference type="PANTHER" id="PTHR42894:SF1">
    <property type="entry name" value="N-(5'-PHOSPHORIBOSYL)ANTHRANILATE ISOMERASE"/>
    <property type="match status" value="1"/>
</dbReference>
<keyword evidence="8 9" id="KW-0413">Isomerase</keyword>
<keyword evidence="5 9" id="KW-0028">Amino-acid biosynthesis</keyword>
<dbReference type="GO" id="GO:0004640">
    <property type="term" value="F:phosphoribosylanthranilate isomerase activity"/>
    <property type="evidence" value="ECO:0007669"/>
    <property type="project" value="UniProtKB-UniRule"/>
</dbReference>
<dbReference type="HAMAP" id="MF_00135">
    <property type="entry name" value="PRAI"/>
    <property type="match status" value="1"/>
</dbReference>
<evidence type="ECO:0000256" key="3">
    <source>
        <dbReference type="ARBA" id="ARBA00012572"/>
    </source>
</evidence>
<feature type="domain" description="N-(5'phosphoribosyl) anthranilate isomerase (PRAI)" evidence="10">
    <location>
        <begin position="7"/>
        <end position="207"/>
    </location>
</feature>
<dbReference type="InterPro" id="IPR011060">
    <property type="entry name" value="RibuloseP-bd_barrel"/>
</dbReference>
<protein>
    <recommendedName>
        <fullName evidence="4 9">N-(5'-phosphoribosyl)anthranilate isomerase</fullName>
        <shortName evidence="9">PRAI</shortName>
        <ecNumber evidence="3 9">5.3.1.24</ecNumber>
    </recommendedName>
</protein>
<dbReference type="Gene3D" id="3.20.20.70">
    <property type="entry name" value="Aldolase class I"/>
    <property type="match status" value="1"/>
</dbReference>
<dbReference type="RefSeq" id="WP_268496599.1">
    <property type="nucleotide sequence ID" value="NZ_JALAVZ010000003.1"/>
</dbReference>
<dbReference type="AlphaFoldDB" id="A0A9Q4EII6"/>
<proteinExistence type="inferred from homology"/>
<dbReference type="EC" id="5.3.1.24" evidence="3 9"/>
<dbReference type="CDD" id="cd00405">
    <property type="entry name" value="PRAI"/>
    <property type="match status" value="1"/>
</dbReference>
<dbReference type="PANTHER" id="PTHR42894">
    <property type="entry name" value="N-(5'-PHOSPHORIBOSYL)ANTHRANILATE ISOMERASE"/>
    <property type="match status" value="1"/>
</dbReference>
<keyword evidence="6 9" id="KW-0822">Tryptophan biosynthesis</keyword>
<evidence type="ECO:0000313" key="11">
    <source>
        <dbReference type="EMBL" id="MCY9184287.1"/>
    </source>
</evidence>
<evidence type="ECO:0000259" key="10">
    <source>
        <dbReference type="Pfam" id="PF00697"/>
    </source>
</evidence>
<sequence length="217" mass="24033">MKKPALKYCGIRSLQDLRLAADSQADYLGFIFADSKRKVSPADVRQWLSQVRTEKQIAGVFVNESLGTIARIAGDLQLDVIQLHGDETPKDAEVLRLLTNCEIWKALHHNSTAIQNLDRFNDSVDGFVIDSSVKGARGGTGVAFAWECVPEYQQKAEQTGKRCFIAGGVNPDTIADLLKWKPGGVDLASGIEKNGQKDDKLIRLLEERMNRYVSISE</sequence>
<dbReference type="InterPro" id="IPR001240">
    <property type="entry name" value="PRAI_dom"/>
</dbReference>
<dbReference type="Proteomes" id="UP001073053">
    <property type="component" value="Unassembled WGS sequence"/>
</dbReference>
<evidence type="ECO:0000256" key="6">
    <source>
        <dbReference type="ARBA" id="ARBA00022822"/>
    </source>
</evidence>
<comment type="pathway">
    <text evidence="2 9">Amino-acid biosynthesis; L-tryptophan biosynthesis; L-tryptophan from chorismate: step 3/5.</text>
</comment>
<dbReference type="InterPro" id="IPR013785">
    <property type="entry name" value="Aldolase_TIM"/>
</dbReference>
<name>A0A9Q4EII6_9BACI</name>
<evidence type="ECO:0000313" key="12">
    <source>
        <dbReference type="Proteomes" id="UP001073053"/>
    </source>
</evidence>
<evidence type="ECO:0000256" key="7">
    <source>
        <dbReference type="ARBA" id="ARBA00023141"/>
    </source>
</evidence>
<dbReference type="NCBIfam" id="NF002301">
    <property type="entry name" value="PRK01222.2-1"/>
    <property type="match status" value="1"/>
</dbReference>